<dbReference type="Proteomes" id="UP000813427">
    <property type="component" value="Unassembled WGS sequence"/>
</dbReference>
<keyword evidence="2" id="KW-1185">Reference proteome</keyword>
<sequence length="71" mass="7616">MLHWPSWLVLYLTEHGVPLGGFSRYAGSCVVLVAGHGQETLNANATHGEFGVGLDKEASTRGGTKTLIFRC</sequence>
<evidence type="ECO:0000313" key="1">
    <source>
        <dbReference type="EMBL" id="KAH7238555.1"/>
    </source>
</evidence>
<dbReference type="EMBL" id="JAGPXF010000006">
    <property type="protein sequence ID" value="KAH7238555.1"/>
    <property type="molecule type" value="Genomic_DNA"/>
</dbReference>
<name>A0A8K0RPQ8_9HYPO</name>
<protein>
    <submittedName>
        <fullName evidence="1">Uncharacterized protein</fullName>
    </submittedName>
</protein>
<accession>A0A8K0RPQ8</accession>
<comment type="caution">
    <text evidence="1">The sequence shown here is derived from an EMBL/GenBank/DDBJ whole genome shotgun (WGS) entry which is preliminary data.</text>
</comment>
<evidence type="ECO:0000313" key="2">
    <source>
        <dbReference type="Proteomes" id="UP000813427"/>
    </source>
</evidence>
<organism evidence="1 2">
    <name type="scientific">Fusarium tricinctum</name>
    <dbReference type="NCBI Taxonomy" id="61284"/>
    <lineage>
        <taxon>Eukaryota</taxon>
        <taxon>Fungi</taxon>
        <taxon>Dikarya</taxon>
        <taxon>Ascomycota</taxon>
        <taxon>Pezizomycotina</taxon>
        <taxon>Sordariomycetes</taxon>
        <taxon>Hypocreomycetidae</taxon>
        <taxon>Hypocreales</taxon>
        <taxon>Nectriaceae</taxon>
        <taxon>Fusarium</taxon>
        <taxon>Fusarium tricinctum species complex</taxon>
    </lineage>
</organism>
<gene>
    <name evidence="1" type="ORF">BKA59DRAFT_482526</name>
</gene>
<reference evidence="1" key="1">
    <citation type="journal article" date="2021" name="Nat. Commun.">
        <title>Genetic determinants of endophytism in the Arabidopsis root mycobiome.</title>
        <authorList>
            <person name="Mesny F."/>
            <person name="Miyauchi S."/>
            <person name="Thiergart T."/>
            <person name="Pickel B."/>
            <person name="Atanasova L."/>
            <person name="Karlsson M."/>
            <person name="Huettel B."/>
            <person name="Barry K.W."/>
            <person name="Haridas S."/>
            <person name="Chen C."/>
            <person name="Bauer D."/>
            <person name="Andreopoulos W."/>
            <person name="Pangilinan J."/>
            <person name="LaButti K."/>
            <person name="Riley R."/>
            <person name="Lipzen A."/>
            <person name="Clum A."/>
            <person name="Drula E."/>
            <person name="Henrissat B."/>
            <person name="Kohler A."/>
            <person name="Grigoriev I.V."/>
            <person name="Martin F.M."/>
            <person name="Hacquard S."/>
        </authorList>
    </citation>
    <scope>NUCLEOTIDE SEQUENCE</scope>
    <source>
        <strain evidence="1">MPI-SDFR-AT-0068</strain>
    </source>
</reference>
<proteinExistence type="predicted"/>
<dbReference type="AlphaFoldDB" id="A0A8K0RPQ8"/>